<gene>
    <name evidence="2" type="ORF">ACHAWU_003021</name>
</gene>
<evidence type="ECO:0000256" key="1">
    <source>
        <dbReference type="SAM" id="SignalP"/>
    </source>
</evidence>
<feature type="chain" id="PRO_5044769598" evidence="1">
    <location>
        <begin position="25"/>
        <end position="225"/>
    </location>
</feature>
<feature type="signal peptide" evidence="1">
    <location>
        <begin position="1"/>
        <end position="24"/>
    </location>
</feature>
<evidence type="ECO:0000313" key="2">
    <source>
        <dbReference type="EMBL" id="KAL3758950.1"/>
    </source>
</evidence>
<keyword evidence="3" id="KW-1185">Reference proteome</keyword>
<proteinExistence type="predicted"/>
<accession>A0ABD3M4J2</accession>
<protein>
    <submittedName>
        <fullName evidence="2">Uncharacterized protein</fullName>
    </submittedName>
</protein>
<reference evidence="2 3" key="1">
    <citation type="submission" date="2024-10" db="EMBL/GenBank/DDBJ databases">
        <title>Updated reference genomes for cyclostephanoid diatoms.</title>
        <authorList>
            <person name="Roberts W.R."/>
            <person name="Alverson A.J."/>
        </authorList>
    </citation>
    <scope>NUCLEOTIDE SEQUENCE [LARGE SCALE GENOMIC DNA]</scope>
    <source>
        <strain evidence="2 3">AJA232-27</strain>
    </source>
</reference>
<comment type="caution">
    <text evidence="2">The sequence shown here is derived from an EMBL/GenBank/DDBJ whole genome shotgun (WGS) entry which is preliminary data.</text>
</comment>
<sequence length="225" mass="25287">MTVMNCLNLVVLALVCLSFSTVEAFTAGGGASRNRHRSNDVVTLSSLNSADARWWSNALATTTTTTTTTLRMSDFDFPSAMPIKPELTMKEKLEESATHFIADISSRLDDGVLPPPELEALRNARDADDSTEQLLALRIYELMIEQGMTYDIDAETGRLRPTQFNIQQNLDVPEVKGEFKHLYSYGMELIRRGLIDLETCKDVVKKRLIDRTGLSPEEFDNWLGY</sequence>
<name>A0ABD3M4J2_9STRA</name>
<organism evidence="2 3">
    <name type="scientific">Discostella pseudostelligera</name>
    <dbReference type="NCBI Taxonomy" id="259834"/>
    <lineage>
        <taxon>Eukaryota</taxon>
        <taxon>Sar</taxon>
        <taxon>Stramenopiles</taxon>
        <taxon>Ochrophyta</taxon>
        <taxon>Bacillariophyta</taxon>
        <taxon>Coscinodiscophyceae</taxon>
        <taxon>Thalassiosirophycidae</taxon>
        <taxon>Stephanodiscales</taxon>
        <taxon>Stephanodiscaceae</taxon>
        <taxon>Discostella</taxon>
    </lineage>
</organism>
<dbReference type="EMBL" id="JALLBG020000215">
    <property type="protein sequence ID" value="KAL3758950.1"/>
    <property type="molecule type" value="Genomic_DNA"/>
</dbReference>
<evidence type="ECO:0000313" key="3">
    <source>
        <dbReference type="Proteomes" id="UP001530293"/>
    </source>
</evidence>
<keyword evidence="1" id="KW-0732">Signal</keyword>
<dbReference type="AlphaFoldDB" id="A0ABD3M4J2"/>
<dbReference type="Proteomes" id="UP001530293">
    <property type="component" value="Unassembled WGS sequence"/>
</dbReference>